<comment type="similarity">
    <text evidence="13">Belongs to the ABC transporter superfamily. Glutathione importer (TC 3.A.1.5.11) family.</text>
</comment>
<evidence type="ECO:0000256" key="4">
    <source>
        <dbReference type="ARBA" id="ARBA00022475"/>
    </source>
</evidence>
<dbReference type="GO" id="GO:0005524">
    <property type="term" value="F:ATP binding"/>
    <property type="evidence" value="ECO:0007669"/>
    <property type="project" value="UniProtKB-KW"/>
</dbReference>
<dbReference type="Gene3D" id="3.40.50.300">
    <property type="entry name" value="P-loop containing nucleotide triphosphate hydrolases"/>
    <property type="match status" value="1"/>
</dbReference>
<comment type="subunit">
    <text evidence="2">The complex is composed of two ATP-binding proteins (GsiA), two transmembrane proteins (GsiC and GsiD) and a solute-binding protein (GsiB).</text>
</comment>
<dbReference type="PROSITE" id="PS00211">
    <property type="entry name" value="ABC_TRANSPORTER_1"/>
    <property type="match status" value="1"/>
</dbReference>
<evidence type="ECO:0000256" key="11">
    <source>
        <dbReference type="ARBA" id="ARBA00023136"/>
    </source>
</evidence>
<comment type="caution">
    <text evidence="19">The sequence shown here is derived from an EMBL/GenBank/DDBJ whole genome shotgun (WGS) entry which is preliminary data.</text>
</comment>
<dbReference type="CDD" id="cd03257">
    <property type="entry name" value="ABC_NikE_OppD_transporters"/>
    <property type="match status" value="1"/>
</dbReference>
<dbReference type="EMBL" id="JBEZFP010000090">
    <property type="protein sequence ID" value="MEU8137495.1"/>
    <property type="molecule type" value="Genomic_DNA"/>
</dbReference>
<keyword evidence="9 19" id="KW-0067">ATP-binding</keyword>
<evidence type="ECO:0000256" key="12">
    <source>
        <dbReference type="ARBA" id="ARBA00037530"/>
    </source>
</evidence>
<keyword evidence="20" id="KW-1185">Reference proteome</keyword>
<evidence type="ECO:0000256" key="5">
    <source>
        <dbReference type="ARBA" id="ARBA00022519"/>
    </source>
</evidence>
<evidence type="ECO:0000256" key="15">
    <source>
        <dbReference type="ARBA" id="ARBA00041187"/>
    </source>
</evidence>
<comment type="catalytic activity">
    <reaction evidence="16">
        <text>glutathione(out) + ATP + H2O = glutathione(in) + ADP + phosphate + H(+)</text>
        <dbReference type="Rhea" id="RHEA:29791"/>
        <dbReference type="ChEBI" id="CHEBI:15377"/>
        <dbReference type="ChEBI" id="CHEBI:15378"/>
        <dbReference type="ChEBI" id="CHEBI:30616"/>
        <dbReference type="ChEBI" id="CHEBI:43474"/>
        <dbReference type="ChEBI" id="CHEBI:57925"/>
        <dbReference type="ChEBI" id="CHEBI:456216"/>
        <dbReference type="EC" id="7.4.2.10"/>
    </reaction>
</comment>
<evidence type="ECO:0000259" key="18">
    <source>
        <dbReference type="PROSITE" id="PS50893"/>
    </source>
</evidence>
<dbReference type="NCBIfam" id="TIGR01727">
    <property type="entry name" value="oligo_HPY"/>
    <property type="match status" value="1"/>
</dbReference>
<dbReference type="InterPro" id="IPR003439">
    <property type="entry name" value="ABC_transporter-like_ATP-bd"/>
</dbReference>
<keyword evidence="7" id="KW-0547">Nucleotide-binding</keyword>
<keyword evidence="6" id="KW-0677">Repeat</keyword>
<evidence type="ECO:0000256" key="14">
    <source>
        <dbReference type="ARBA" id="ARBA00039050"/>
    </source>
</evidence>
<evidence type="ECO:0000256" key="6">
    <source>
        <dbReference type="ARBA" id="ARBA00022737"/>
    </source>
</evidence>
<comment type="function">
    <text evidence="12">Part of the ABC transporter complex GsiABCD involved in glutathione import. Responsible for energy coupling to the transport system.</text>
</comment>
<evidence type="ECO:0000256" key="8">
    <source>
        <dbReference type="ARBA" id="ARBA00022801"/>
    </source>
</evidence>
<protein>
    <recommendedName>
        <fullName evidence="15">Glutathione import ATP-binding protein GsiA</fullName>
        <ecNumber evidence="14">7.4.2.10</ecNumber>
    </recommendedName>
</protein>
<gene>
    <name evidence="19" type="ORF">AB0C36_28790</name>
</gene>
<evidence type="ECO:0000256" key="3">
    <source>
        <dbReference type="ARBA" id="ARBA00022448"/>
    </source>
</evidence>
<dbReference type="InterPro" id="IPR050319">
    <property type="entry name" value="ABC_transp_ATP-bind"/>
</dbReference>
<dbReference type="Pfam" id="PF08352">
    <property type="entry name" value="oligo_HPY"/>
    <property type="match status" value="1"/>
</dbReference>
<reference evidence="19 20" key="1">
    <citation type="submission" date="2024-06" db="EMBL/GenBank/DDBJ databases">
        <title>The Natural Products Discovery Center: Release of the First 8490 Sequenced Strains for Exploring Actinobacteria Biosynthetic Diversity.</title>
        <authorList>
            <person name="Kalkreuter E."/>
            <person name="Kautsar S.A."/>
            <person name="Yang D."/>
            <person name="Bader C.D."/>
            <person name="Teijaro C.N."/>
            <person name="Fluegel L."/>
            <person name="Davis C.M."/>
            <person name="Simpson J.R."/>
            <person name="Lauterbach L."/>
            <person name="Steele A.D."/>
            <person name="Gui C."/>
            <person name="Meng S."/>
            <person name="Li G."/>
            <person name="Viehrig K."/>
            <person name="Ye F."/>
            <person name="Su P."/>
            <person name="Kiefer A.F."/>
            <person name="Nichols A."/>
            <person name="Cepeda A.J."/>
            <person name="Yan W."/>
            <person name="Fan B."/>
            <person name="Jiang Y."/>
            <person name="Adhikari A."/>
            <person name="Zheng C.-J."/>
            <person name="Schuster L."/>
            <person name="Cowan T.M."/>
            <person name="Smanski M.J."/>
            <person name="Chevrette M.G."/>
            <person name="De Carvalho L.P.S."/>
            <person name="Shen B."/>
        </authorList>
    </citation>
    <scope>NUCLEOTIDE SEQUENCE [LARGE SCALE GENOMIC DNA]</scope>
    <source>
        <strain evidence="19 20">NPDC048946</strain>
    </source>
</reference>
<evidence type="ECO:0000313" key="19">
    <source>
        <dbReference type="EMBL" id="MEU8137495.1"/>
    </source>
</evidence>
<dbReference type="RefSeq" id="WP_358359481.1">
    <property type="nucleotide sequence ID" value="NZ_JBEZFP010000090.1"/>
</dbReference>
<evidence type="ECO:0000313" key="20">
    <source>
        <dbReference type="Proteomes" id="UP001551482"/>
    </source>
</evidence>
<organism evidence="19 20">
    <name type="scientific">Streptodolium elevatio</name>
    <dbReference type="NCBI Taxonomy" id="3157996"/>
    <lineage>
        <taxon>Bacteria</taxon>
        <taxon>Bacillati</taxon>
        <taxon>Actinomycetota</taxon>
        <taxon>Actinomycetes</taxon>
        <taxon>Kitasatosporales</taxon>
        <taxon>Streptomycetaceae</taxon>
        <taxon>Streptodolium</taxon>
    </lineage>
</organism>
<keyword evidence="10" id="KW-1278">Translocase</keyword>
<feature type="region of interest" description="Disordered" evidence="17">
    <location>
        <begin position="356"/>
        <end position="382"/>
    </location>
</feature>
<dbReference type="InterPro" id="IPR013563">
    <property type="entry name" value="Oligopep_ABC_C"/>
</dbReference>
<dbReference type="EC" id="7.4.2.10" evidence="14"/>
<dbReference type="SMART" id="SM00382">
    <property type="entry name" value="AAA"/>
    <property type="match status" value="1"/>
</dbReference>
<dbReference type="SUPFAM" id="SSF52540">
    <property type="entry name" value="P-loop containing nucleoside triphosphate hydrolases"/>
    <property type="match status" value="1"/>
</dbReference>
<evidence type="ECO:0000256" key="7">
    <source>
        <dbReference type="ARBA" id="ARBA00022741"/>
    </source>
</evidence>
<keyword evidence="8" id="KW-0378">Hydrolase</keyword>
<dbReference type="PANTHER" id="PTHR43776:SF15">
    <property type="entry name" value="GLUTATHIONE IMPORT ATP-BINDING PROTEIN GSIA"/>
    <property type="match status" value="1"/>
</dbReference>
<evidence type="ECO:0000256" key="2">
    <source>
        <dbReference type="ARBA" id="ARBA00011469"/>
    </source>
</evidence>
<evidence type="ECO:0000256" key="1">
    <source>
        <dbReference type="ARBA" id="ARBA00004533"/>
    </source>
</evidence>
<accession>A0ABV3DP19</accession>
<evidence type="ECO:0000256" key="17">
    <source>
        <dbReference type="SAM" id="MobiDB-lite"/>
    </source>
</evidence>
<dbReference type="Pfam" id="PF00005">
    <property type="entry name" value="ABC_tran"/>
    <property type="match status" value="1"/>
</dbReference>
<proteinExistence type="inferred from homology"/>
<dbReference type="InterPro" id="IPR027417">
    <property type="entry name" value="P-loop_NTPase"/>
</dbReference>
<dbReference type="PROSITE" id="PS50893">
    <property type="entry name" value="ABC_TRANSPORTER_2"/>
    <property type="match status" value="1"/>
</dbReference>
<comment type="subcellular location">
    <subcellularLocation>
        <location evidence="1">Cell inner membrane</location>
    </subcellularLocation>
</comment>
<keyword evidence="3" id="KW-0813">Transport</keyword>
<dbReference type="Proteomes" id="UP001551482">
    <property type="component" value="Unassembled WGS sequence"/>
</dbReference>
<keyword evidence="11" id="KW-0472">Membrane</keyword>
<dbReference type="InterPro" id="IPR003593">
    <property type="entry name" value="AAA+_ATPase"/>
</dbReference>
<feature type="domain" description="ABC transporter" evidence="18">
    <location>
        <begin position="30"/>
        <end position="271"/>
    </location>
</feature>
<sequence>MRRTRDTAEPPRSLPADTENAGATGGTPAIDVRGVVRHYRSAGRGTVHALDDVSVRVERGRVLGVVGESGCGKSTLARLLTRLERPDAGSVEVLGARVDTAKRGALRRLRRTIQLVFQDPYASLDPRQRTGAALAEVLAVHGLPSGPDQVAALLEQVGLVPALAERYPHQLSGGQRQRLGIARALAVRPEVLVLDEPVSALDVSVRAEIMNLLVKLREELGLTFVFISHDLGMVRHFADDIAVMYLGKIVEVGPWDAVSDEPLHPYTKALQAAVLLPDPAQGQGGVEAVVTGEVPDAAAPPSGCRFHPRCPLAEDVCRTDEPALLPVPRVGAAGTPGSGEHRLACHVMRRRLAEAADAAQSPSQTTADTAGAAVRVEKKTGE</sequence>
<evidence type="ECO:0000256" key="13">
    <source>
        <dbReference type="ARBA" id="ARBA00038416"/>
    </source>
</evidence>
<evidence type="ECO:0000256" key="10">
    <source>
        <dbReference type="ARBA" id="ARBA00022967"/>
    </source>
</evidence>
<keyword evidence="5" id="KW-0997">Cell inner membrane</keyword>
<feature type="region of interest" description="Disordered" evidence="17">
    <location>
        <begin position="1"/>
        <end position="29"/>
    </location>
</feature>
<name>A0ABV3DP19_9ACTN</name>
<evidence type="ECO:0000256" key="16">
    <source>
        <dbReference type="ARBA" id="ARBA00047640"/>
    </source>
</evidence>
<keyword evidence="4" id="KW-1003">Cell membrane</keyword>
<dbReference type="InterPro" id="IPR017871">
    <property type="entry name" value="ABC_transporter-like_CS"/>
</dbReference>
<dbReference type="PANTHER" id="PTHR43776">
    <property type="entry name" value="TRANSPORT ATP-BINDING PROTEIN"/>
    <property type="match status" value="1"/>
</dbReference>
<evidence type="ECO:0000256" key="9">
    <source>
        <dbReference type="ARBA" id="ARBA00022840"/>
    </source>
</evidence>